<dbReference type="PANTHER" id="PTHR42847">
    <property type="entry name" value="ALKANESULFONATE MONOOXYGENASE"/>
    <property type="match status" value="1"/>
</dbReference>
<keyword evidence="1" id="KW-0285">Flavoprotein</keyword>
<dbReference type="InterPro" id="IPR019921">
    <property type="entry name" value="Lucif-like_OxRdtase_Rv2161c"/>
</dbReference>
<keyword evidence="7" id="KW-1185">Reference proteome</keyword>
<dbReference type="PANTHER" id="PTHR42847:SF4">
    <property type="entry name" value="ALKANESULFONATE MONOOXYGENASE-RELATED"/>
    <property type="match status" value="1"/>
</dbReference>
<accession>A0ABW2PDW0</accession>
<evidence type="ECO:0000256" key="2">
    <source>
        <dbReference type="ARBA" id="ARBA00022643"/>
    </source>
</evidence>
<reference evidence="7" key="1">
    <citation type="journal article" date="2019" name="Int. J. Syst. Evol. Microbiol.">
        <title>The Global Catalogue of Microorganisms (GCM) 10K type strain sequencing project: providing services to taxonomists for standard genome sequencing and annotation.</title>
        <authorList>
            <consortium name="The Broad Institute Genomics Platform"/>
            <consortium name="The Broad Institute Genome Sequencing Center for Infectious Disease"/>
            <person name="Wu L."/>
            <person name="Ma J."/>
        </authorList>
    </citation>
    <scope>NUCLEOTIDE SEQUENCE [LARGE SCALE GENOMIC DNA]</scope>
    <source>
        <strain evidence="7">CECT 7649</strain>
    </source>
</reference>
<gene>
    <name evidence="6" type="ORF">ACFQSB_28700</name>
</gene>
<dbReference type="NCBIfam" id="TIGR03619">
    <property type="entry name" value="F420_Rv2161c"/>
    <property type="match status" value="1"/>
</dbReference>
<dbReference type="InterPro" id="IPR011251">
    <property type="entry name" value="Luciferase-like_dom"/>
</dbReference>
<evidence type="ECO:0000259" key="5">
    <source>
        <dbReference type="Pfam" id="PF00296"/>
    </source>
</evidence>
<dbReference type="InterPro" id="IPR036661">
    <property type="entry name" value="Luciferase-like_sf"/>
</dbReference>
<dbReference type="Pfam" id="PF00296">
    <property type="entry name" value="Bac_luciferase"/>
    <property type="match status" value="1"/>
</dbReference>
<proteinExistence type="predicted"/>
<dbReference type="Proteomes" id="UP001596496">
    <property type="component" value="Unassembled WGS sequence"/>
</dbReference>
<dbReference type="EC" id="1.-.-.-" evidence="6"/>
<evidence type="ECO:0000256" key="1">
    <source>
        <dbReference type="ARBA" id="ARBA00022630"/>
    </source>
</evidence>
<dbReference type="SUPFAM" id="SSF51679">
    <property type="entry name" value="Bacterial luciferase-like"/>
    <property type="match status" value="1"/>
</dbReference>
<comment type="caution">
    <text evidence="6">The sequence shown here is derived from an EMBL/GenBank/DDBJ whole genome shotgun (WGS) entry which is preliminary data.</text>
</comment>
<dbReference type="Gene3D" id="3.20.20.30">
    <property type="entry name" value="Luciferase-like domain"/>
    <property type="match status" value="1"/>
</dbReference>
<keyword evidence="4" id="KW-0503">Monooxygenase</keyword>
<evidence type="ECO:0000313" key="7">
    <source>
        <dbReference type="Proteomes" id="UP001596496"/>
    </source>
</evidence>
<protein>
    <submittedName>
        <fullName evidence="6">LLM class flavin-dependent oxidoreductase</fullName>
        <ecNumber evidence="6">1.-.-.-</ecNumber>
    </submittedName>
</protein>
<dbReference type="GO" id="GO:0016491">
    <property type="term" value="F:oxidoreductase activity"/>
    <property type="evidence" value="ECO:0007669"/>
    <property type="project" value="UniProtKB-KW"/>
</dbReference>
<dbReference type="InterPro" id="IPR050172">
    <property type="entry name" value="SsuD_RutA_monooxygenase"/>
</dbReference>
<organism evidence="6 7">
    <name type="scientific">Sphaerisporangium rhizosphaerae</name>
    <dbReference type="NCBI Taxonomy" id="2269375"/>
    <lineage>
        <taxon>Bacteria</taxon>
        <taxon>Bacillati</taxon>
        <taxon>Actinomycetota</taxon>
        <taxon>Actinomycetes</taxon>
        <taxon>Streptosporangiales</taxon>
        <taxon>Streptosporangiaceae</taxon>
        <taxon>Sphaerisporangium</taxon>
    </lineage>
</organism>
<evidence type="ECO:0000256" key="4">
    <source>
        <dbReference type="ARBA" id="ARBA00023033"/>
    </source>
</evidence>
<name>A0ABW2PDW0_9ACTN</name>
<dbReference type="RefSeq" id="WP_380830003.1">
    <property type="nucleotide sequence ID" value="NZ_JBHTCG010000025.1"/>
</dbReference>
<evidence type="ECO:0000256" key="3">
    <source>
        <dbReference type="ARBA" id="ARBA00023002"/>
    </source>
</evidence>
<evidence type="ECO:0000313" key="6">
    <source>
        <dbReference type="EMBL" id="MFC7386220.1"/>
    </source>
</evidence>
<dbReference type="EMBL" id="JBHTCG010000025">
    <property type="protein sequence ID" value="MFC7386220.1"/>
    <property type="molecule type" value="Genomic_DNA"/>
</dbReference>
<feature type="domain" description="Luciferase-like" evidence="5">
    <location>
        <begin position="2"/>
        <end position="238"/>
    </location>
</feature>
<sequence>MKIGLVLPVAEYPWKQPSYVEIRDLALRAEDSGFDSVWVYDHLLFREPGLPTEGIWEAWTVLAALAEATERVELGTLVLCTAFRNPAVLAKMAVTLDEVSGGRLILGLGCGWHQPEFDAFGIPFDHRVDRFEEALGIILPLLRTGELDRYEGRHHWVRGGELRPRGPRPGGPPVLVAARGPRMLRLAAEHADLWNGCWFGPPETAGEALSRLKEASAEVGRAPGTLGVTLGVNVSVGEPGPQDHPVLAGSPEQVAEGLLAYRDLGVDHLVCNLNPHDRASQRRLATALRGYHDRLGSTTGRTG</sequence>
<keyword evidence="2" id="KW-0288">FMN</keyword>
<keyword evidence="3 6" id="KW-0560">Oxidoreductase</keyword>